<dbReference type="Proteomes" id="UP000076722">
    <property type="component" value="Unassembled WGS sequence"/>
</dbReference>
<dbReference type="EC" id="2.4.1.131" evidence="3 12"/>
<name>A0A164V1J1_9AGAM</name>
<evidence type="ECO:0000256" key="2">
    <source>
        <dbReference type="ARBA" id="ARBA00004922"/>
    </source>
</evidence>
<reference evidence="15 16" key="1">
    <citation type="journal article" date="2016" name="Mol. Biol. Evol.">
        <title>Comparative Genomics of Early-Diverging Mushroom-Forming Fungi Provides Insights into the Origins of Lignocellulose Decay Capabilities.</title>
        <authorList>
            <person name="Nagy L.G."/>
            <person name="Riley R."/>
            <person name="Tritt A."/>
            <person name="Adam C."/>
            <person name="Daum C."/>
            <person name="Floudas D."/>
            <person name="Sun H."/>
            <person name="Yadav J.S."/>
            <person name="Pangilinan J."/>
            <person name="Larsson K.H."/>
            <person name="Matsuura K."/>
            <person name="Barry K."/>
            <person name="Labutti K."/>
            <person name="Kuo R."/>
            <person name="Ohm R.A."/>
            <person name="Bhattacharya S.S."/>
            <person name="Shirouzu T."/>
            <person name="Yoshinaga Y."/>
            <person name="Martin F.M."/>
            <person name="Grigoriev I.V."/>
            <person name="Hibbett D.S."/>
        </authorList>
    </citation>
    <scope>NUCLEOTIDE SEQUENCE [LARGE SCALE GENOMIC DNA]</scope>
    <source>
        <strain evidence="15 16">HHB9708</strain>
    </source>
</reference>
<comment type="similarity">
    <text evidence="12">Belongs to the glycosyltransferase group 1 family. Glycosyltransferase 4 subfamily.</text>
</comment>
<evidence type="ECO:0000256" key="3">
    <source>
        <dbReference type="ARBA" id="ARBA00012645"/>
    </source>
</evidence>
<feature type="transmembrane region" description="Helical" evidence="12">
    <location>
        <begin position="12"/>
        <end position="33"/>
    </location>
</feature>
<comment type="subcellular location">
    <subcellularLocation>
        <location evidence="1">Endoplasmic reticulum membrane</location>
        <topology evidence="1">Single-pass membrane protein</topology>
    </subcellularLocation>
</comment>
<gene>
    <name evidence="15" type="ORF">SISNIDRAFT_410993</name>
</gene>
<feature type="domain" description="ALG11 mannosyltransferase N-terminal" evidence="14">
    <location>
        <begin position="61"/>
        <end position="266"/>
    </location>
</feature>
<keyword evidence="5 12" id="KW-0328">Glycosyltransferase</keyword>
<evidence type="ECO:0000256" key="8">
    <source>
        <dbReference type="ARBA" id="ARBA00022824"/>
    </source>
</evidence>
<dbReference type="InterPro" id="IPR038013">
    <property type="entry name" value="ALG11"/>
</dbReference>
<evidence type="ECO:0000256" key="11">
    <source>
        <dbReference type="ARBA" id="ARBA00045065"/>
    </source>
</evidence>
<feature type="domain" description="Glycosyl transferase family 1" evidence="13">
    <location>
        <begin position="315"/>
        <end position="495"/>
    </location>
</feature>
<keyword evidence="8 12" id="KW-0256">Endoplasmic reticulum</keyword>
<organism evidence="15 16">
    <name type="scientific">Sistotremastrum niveocremeum HHB9708</name>
    <dbReference type="NCBI Taxonomy" id="1314777"/>
    <lineage>
        <taxon>Eukaryota</taxon>
        <taxon>Fungi</taxon>
        <taxon>Dikarya</taxon>
        <taxon>Basidiomycota</taxon>
        <taxon>Agaricomycotina</taxon>
        <taxon>Agaricomycetes</taxon>
        <taxon>Sistotremastrales</taxon>
        <taxon>Sistotremastraceae</taxon>
        <taxon>Sertulicium</taxon>
        <taxon>Sertulicium niveocremeum</taxon>
    </lineage>
</organism>
<dbReference type="PANTHER" id="PTHR45919:SF1">
    <property type="entry name" value="GDP-MAN:MAN(3)GLCNAC(2)-PP-DOL ALPHA-1,2-MANNOSYLTRANSFERASE"/>
    <property type="match status" value="1"/>
</dbReference>
<dbReference type="STRING" id="1314777.A0A164V1J1"/>
<dbReference type="FunFam" id="3.40.50.2000:FF:000256">
    <property type="entry name" value="GDP-Man:Man(3)GlcNAc(2)-PP-Dol alpha-1,2-mannosyltransferase"/>
    <property type="match status" value="1"/>
</dbReference>
<evidence type="ECO:0000256" key="7">
    <source>
        <dbReference type="ARBA" id="ARBA00022692"/>
    </source>
</evidence>
<dbReference type="SUPFAM" id="SSF53756">
    <property type="entry name" value="UDP-Glycosyltransferase/glycogen phosphorylase"/>
    <property type="match status" value="1"/>
</dbReference>
<keyword evidence="16" id="KW-1185">Reference proteome</keyword>
<comment type="function">
    <text evidence="12">GDP-Man:Man(3)GlcNAc(2)-PP-Dol alpha-1,2-mannosyltransferase that operates in the biosynthetic pathway of dolichol-linked oligosaccharides, the glycan precursors employed in protein asparagine (N)-glycosylation. The assembly of dolichol-linked oligosaccharides begins on the cytosolic side of the endoplasmic reticulum membrane and finishes in its lumen. The sequential addition of sugars to dolichol pyrophosphate produces dolichol-linked oligosaccharides containing fourteen sugars, including two GlcNAcs, nine mannoses and three glucoses. Once assembled, the oligosaccharide is transferred from the lipid to nascent proteins by oligosaccharyltransferases. Catalyzes, on the cytoplasmic face of the endoplasmic reticulum, the addition of the fourth and fifth mannose residues to the dolichol-linked oligosaccharide chain, to produce Man(5)GlcNAc(2)-PP-dolichol core oligosaccharide.</text>
</comment>
<dbReference type="Pfam" id="PF15924">
    <property type="entry name" value="ALG11_N"/>
    <property type="match status" value="1"/>
</dbReference>
<evidence type="ECO:0000259" key="14">
    <source>
        <dbReference type="Pfam" id="PF15924"/>
    </source>
</evidence>
<evidence type="ECO:0000313" key="15">
    <source>
        <dbReference type="EMBL" id="KZS93731.1"/>
    </source>
</evidence>
<evidence type="ECO:0000313" key="16">
    <source>
        <dbReference type="Proteomes" id="UP000076722"/>
    </source>
</evidence>
<evidence type="ECO:0000256" key="9">
    <source>
        <dbReference type="ARBA" id="ARBA00022989"/>
    </source>
</evidence>
<dbReference type="InterPro" id="IPR001296">
    <property type="entry name" value="Glyco_trans_1"/>
</dbReference>
<accession>A0A164V1J1</accession>
<proteinExistence type="inferred from homology"/>
<evidence type="ECO:0000256" key="10">
    <source>
        <dbReference type="ARBA" id="ARBA00023136"/>
    </source>
</evidence>
<sequence length="519" mass="58209">MRDPSSFVVPLLLLLLPFYFGGSVLYLVSRWVLRGDEGRRQRVLKSLAEAGYRSQSGDPRLVGFFHPYCNAGGGGERVLWTAISFFQRTEPDVVNVVYTGDVGVSKEKILANVKDRFNVALDPRSIHFVFLKSRGLVEDSAWPMFTLLGQSLGSMYLVWEAITQLVPDLYIDTMGYAFTFHVVRLLCHIPVGAYVHYPTISTEMLKRVRTRTAGHTNSGSISSSKLLSSVKLLYYRLFMFCYSRSLRKASFLMVNSTWTKNHVDAVLHHKDPLLSVFAAPLLYLLPADGQNWELSDCSIVYPPCDTSAIVPFKLEGRSRMIVSIAQFRPEKDHPAQLRAFAALLKSYPEYRDLRHVVRLVLIGSVRNHEDEARVAALRRQATDLGIENQIEIVVNAPFSLALDYLSRASIGLSTMRDEHFGINVVEFMGAGVIPVVHASGGPLHDIVVPYEGGPTGELCTGYHAASEEEFADCLHEALKLSGEAEIQMRSRARKRAVDLFSEAEFEKGWAQTCKREYYA</sequence>
<evidence type="ECO:0000256" key="1">
    <source>
        <dbReference type="ARBA" id="ARBA00004389"/>
    </source>
</evidence>
<protein>
    <recommendedName>
        <fullName evidence="4 12">GDP-Man:Man(3)GlcNAc(2)-PP-Dol alpha-1,2-mannosyltransferase</fullName>
        <ecNumber evidence="3 12">2.4.1.131</ecNumber>
    </recommendedName>
</protein>
<dbReference type="GO" id="GO:0004377">
    <property type="term" value="F:GDP-Man:Man(3)GlcNAc(2)-PP-Dol alpha-1,2-mannosyltransferase activity"/>
    <property type="evidence" value="ECO:0007669"/>
    <property type="project" value="UniProtKB-UniRule"/>
</dbReference>
<dbReference type="Pfam" id="PF00534">
    <property type="entry name" value="Glycos_transf_1"/>
    <property type="match status" value="1"/>
</dbReference>
<evidence type="ECO:0000259" key="13">
    <source>
        <dbReference type="Pfam" id="PF00534"/>
    </source>
</evidence>
<dbReference type="CDD" id="cd03806">
    <property type="entry name" value="GT4_ALG11-like"/>
    <property type="match status" value="1"/>
</dbReference>
<dbReference type="GO" id="GO:0006487">
    <property type="term" value="P:protein N-linked glycosylation"/>
    <property type="evidence" value="ECO:0007669"/>
    <property type="project" value="TreeGrafter"/>
</dbReference>
<evidence type="ECO:0000256" key="4">
    <source>
        <dbReference type="ARBA" id="ARBA00022018"/>
    </source>
</evidence>
<dbReference type="InterPro" id="IPR031814">
    <property type="entry name" value="ALG11_N"/>
</dbReference>
<comment type="pathway">
    <text evidence="2 12">Protein modification; protein glycosylation.</text>
</comment>
<evidence type="ECO:0000256" key="12">
    <source>
        <dbReference type="RuleBase" id="RU367051"/>
    </source>
</evidence>
<keyword evidence="10 12" id="KW-0472">Membrane</keyword>
<dbReference type="OrthoDB" id="2276068at2759"/>
<keyword evidence="7 12" id="KW-0812">Transmembrane</keyword>
<dbReference type="EMBL" id="KV419406">
    <property type="protein sequence ID" value="KZS93731.1"/>
    <property type="molecule type" value="Genomic_DNA"/>
</dbReference>
<keyword evidence="9 12" id="KW-1133">Transmembrane helix</keyword>
<evidence type="ECO:0000256" key="6">
    <source>
        <dbReference type="ARBA" id="ARBA00022679"/>
    </source>
</evidence>
<dbReference type="PANTHER" id="PTHR45919">
    <property type="entry name" value="GDP-MAN:MAN(3)GLCNAC(2)-PP-DOL ALPHA-1,2-MANNOSYLTRANSFERASE"/>
    <property type="match status" value="1"/>
</dbReference>
<comment type="catalytic activity">
    <reaction evidence="11 12">
        <text>an alpha-D-Man-(1-&gt;3)-[alpha-D-Man-(1-&gt;6)]-beta-D-Man-(1-&gt;4)-beta-D-GlcNAc-(1-&gt;4)-alpha-D-GlcNAc-diphospho-di-trans,poly-cis-dolichol + 2 GDP-alpha-D-mannose = an alpha-D-Man-(1-&gt;2)-alpha-D-Man-(1-&gt;2)-alpha-D-Man-(1-&gt;3)-[alpha-D-Man-(1-&gt;6)]-beta-D-Man-(1-&gt;4)-beta-D-GlcNAc-(1-&gt;4)-alpha-D-GlcNAc-diphospho-di-trans,poly-cis-dolichol + 2 GDP + 2 H(+)</text>
        <dbReference type="Rhea" id="RHEA:29523"/>
        <dbReference type="Rhea" id="RHEA-COMP:19515"/>
        <dbReference type="Rhea" id="RHEA-COMP:19516"/>
        <dbReference type="ChEBI" id="CHEBI:15378"/>
        <dbReference type="ChEBI" id="CHEBI:57527"/>
        <dbReference type="ChEBI" id="CHEBI:58189"/>
        <dbReference type="ChEBI" id="CHEBI:132511"/>
        <dbReference type="ChEBI" id="CHEBI:132515"/>
        <dbReference type="EC" id="2.4.1.131"/>
    </reaction>
    <physiologicalReaction direction="left-to-right" evidence="11 12">
        <dbReference type="Rhea" id="RHEA:29524"/>
    </physiologicalReaction>
</comment>
<keyword evidence="6 12" id="KW-0808">Transferase</keyword>
<evidence type="ECO:0000256" key="5">
    <source>
        <dbReference type="ARBA" id="ARBA00022676"/>
    </source>
</evidence>
<dbReference type="Gene3D" id="3.40.50.2000">
    <property type="entry name" value="Glycogen Phosphorylase B"/>
    <property type="match status" value="1"/>
</dbReference>
<dbReference type="UniPathway" id="UPA00378"/>
<dbReference type="GO" id="GO:0005789">
    <property type="term" value="C:endoplasmic reticulum membrane"/>
    <property type="evidence" value="ECO:0007669"/>
    <property type="project" value="UniProtKB-SubCell"/>
</dbReference>
<dbReference type="AlphaFoldDB" id="A0A164V1J1"/>